<gene>
    <name evidence="1" type="ORF">ABT384_31865</name>
</gene>
<name>A0ABV1Y061_9ACTN</name>
<comment type="caution">
    <text evidence="1">The sequence shown here is derived from an EMBL/GenBank/DDBJ whole genome shotgun (WGS) entry which is preliminary data.</text>
</comment>
<reference evidence="1 2" key="1">
    <citation type="submission" date="2024-06" db="EMBL/GenBank/DDBJ databases">
        <title>The Natural Products Discovery Center: Release of the First 8490 Sequenced Strains for Exploring Actinobacteria Biosynthetic Diversity.</title>
        <authorList>
            <person name="Kalkreuter E."/>
            <person name="Kautsar S.A."/>
            <person name="Yang D."/>
            <person name="Bader C.D."/>
            <person name="Teijaro C.N."/>
            <person name="Fluegel L."/>
            <person name="Davis C.M."/>
            <person name="Simpson J.R."/>
            <person name="Lauterbach L."/>
            <person name="Steele A.D."/>
            <person name="Gui C."/>
            <person name="Meng S."/>
            <person name="Li G."/>
            <person name="Viehrig K."/>
            <person name="Ye F."/>
            <person name="Su P."/>
            <person name="Kiefer A.F."/>
            <person name="Nichols A."/>
            <person name="Cepeda A.J."/>
            <person name="Yan W."/>
            <person name="Fan B."/>
            <person name="Jiang Y."/>
            <person name="Adhikari A."/>
            <person name="Zheng C.-J."/>
            <person name="Schuster L."/>
            <person name="Cowan T.M."/>
            <person name="Smanski M.J."/>
            <person name="Chevrette M.G."/>
            <person name="De Carvalho L.P.S."/>
            <person name="Shen B."/>
        </authorList>
    </citation>
    <scope>NUCLEOTIDE SEQUENCE [LARGE SCALE GENOMIC DNA]</scope>
    <source>
        <strain evidence="1 2">NPDC000155</strain>
    </source>
</reference>
<accession>A0ABV1Y061</accession>
<dbReference type="Proteomes" id="UP001486207">
    <property type="component" value="Unassembled WGS sequence"/>
</dbReference>
<keyword evidence="2" id="KW-1185">Reference proteome</keyword>
<dbReference type="RefSeq" id="WP_190074107.1">
    <property type="nucleotide sequence ID" value="NZ_BNBM01000017.1"/>
</dbReference>
<protein>
    <recommendedName>
        <fullName evidence="3">Transposase</fullName>
    </recommendedName>
</protein>
<proteinExistence type="predicted"/>
<dbReference type="EMBL" id="JBEPFB010000017">
    <property type="protein sequence ID" value="MER7377237.1"/>
    <property type="molecule type" value="Genomic_DNA"/>
</dbReference>
<evidence type="ECO:0000313" key="2">
    <source>
        <dbReference type="Proteomes" id="UP001486207"/>
    </source>
</evidence>
<evidence type="ECO:0008006" key="3">
    <source>
        <dbReference type="Google" id="ProtNLM"/>
    </source>
</evidence>
<sequence length="91" mass="9592">MIEKQPIGLAQELDALTGAPAAHRGPRCSVGALLEAADADVAASLRTVLDTTSVSATAIAETLSRYGDAVTAYTVNRHRRRGKPNGCRCER</sequence>
<evidence type="ECO:0000313" key="1">
    <source>
        <dbReference type="EMBL" id="MER7377237.1"/>
    </source>
</evidence>
<organism evidence="1 2">
    <name type="scientific">Streptomyces lanatus</name>
    <dbReference type="NCBI Taxonomy" id="66900"/>
    <lineage>
        <taxon>Bacteria</taxon>
        <taxon>Bacillati</taxon>
        <taxon>Actinomycetota</taxon>
        <taxon>Actinomycetes</taxon>
        <taxon>Kitasatosporales</taxon>
        <taxon>Streptomycetaceae</taxon>
        <taxon>Streptomyces</taxon>
    </lineage>
</organism>